<gene>
    <name evidence="1" type="ORF">CGOC_LOCUS6665</name>
</gene>
<protein>
    <recommendedName>
        <fullName evidence="3">Adipocyte plasma membrane-associated protein</fullName>
    </recommendedName>
</protein>
<organism evidence="1 2">
    <name type="scientific">Cylicostephanus goldi</name>
    <name type="common">Nematode worm</name>
    <dbReference type="NCBI Taxonomy" id="71465"/>
    <lineage>
        <taxon>Eukaryota</taxon>
        <taxon>Metazoa</taxon>
        <taxon>Ecdysozoa</taxon>
        <taxon>Nematoda</taxon>
        <taxon>Chromadorea</taxon>
        <taxon>Rhabditida</taxon>
        <taxon>Rhabditina</taxon>
        <taxon>Rhabditomorpha</taxon>
        <taxon>Strongyloidea</taxon>
        <taxon>Strongylidae</taxon>
        <taxon>Cylicostephanus</taxon>
    </lineage>
</organism>
<dbReference type="GO" id="GO:0016787">
    <property type="term" value="F:hydrolase activity"/>
    <property type="evidence" value="ECO:0007669"/>
    <property type="project" value="TreeGrafter"/>
</dbReference>
<dbReference type="OrthoDB" id="5823070at2759"/>
<evidence type="ECO:0000313" key="1">
    <source>
        <dbReference type="EMBL" id="VDK70877.1"/>
    </source>
</evidence>
<proteinExistence type="predicted"/>
<reference evidence="1 2" key="1">
    <citation type="submission" date="2018-11" db="EMBL/GenBank/DDBJ databases">
        <authorList>
            <consortium name="Pathogen Informatics"/>
        </authorList>
    </citation>
    <scope>NUCLEOTIDE SEQUENCE [LARGE SCALE GENOMIC DNA]</scope>
</reference>
<dbReference type="EMBL" id="UYRV01022089">
    <property type="protein sequence ID" value="VDK70877.1"/>
    <property type="molecule type" value="Genomic_DNA"/>
</dbReference>
<dbReference type="Gene3D" id="2.120.10.30">
    <property type="entry name" value="TolB, C-terminal domain"/>
    <property type="match status" value="1"/>
</dbReference>
<dbReference type="AlphaFoldDB" id="A0A3P6SF79"/>
<dbReference type="Proteomes" id="UP000271889">
    <property type="component" value="Unassembled WGS sequence"/>
</dbReference>
<evidence type="ECO:0000313" key="2">
    <source>
        <dbReference type="Proteomes" id="UP000271889"/>
    </source>
</evidence>
<accession>A0A3P6SF79</accession>
<evidence type="ECO:0008006" key="3">
    <source>
        <dbReference type="Google" id="ProtNLM"/>
    </source>
</evidence>
<dbReference type="GO" id="GO:0012505">
    <property type="term" value="C:endomembrane system"/>
    <property type="evidence" value="ECO:0007669"/>
    <property type="project" value="TreeGrafter"/>
</dbReference>
<dbReference type="PANTHER" id="PTHR10426">
    <property type="entry name" value="STRICTOSIDINE SYNTHASE-RELATED"/>
    <property type="match status" value="1"/>
</dbReference>
<dbReference type="InterPro" id="IPR011042">
    <property type="entry name" value="6-blade_b-propeller_TolB-like"/>
</dbReference>
<dbReference type="SUPFAM" id="SSF63829">
    <property type="entry name" value="Calcium-dependent phosphotriesterase"/>
    <property type="match status" value="1"/>
</dbReference>
<keyword evidence="2" id="KW-1185">Reference proteome</keyword>
<sequence length="136" mass="14862">MGMSRILKYSPSSKTVDVLIDNLPGYPDNIRQADDGKLWVPLAALRSDGDNWLAARPALRNLLTKLLSPQAVNAIAEWMSSKYGLVLKVDVETGKITESLHDPEGRVSDITTAIEDGHGNLLLGSDANYYLAKLKL</sequence>
<dbReference type="PANTHER" id="PTHR10426:SF124">
    <property type="entry name" value="STRICTOSIDINE SYNTHASE CONSERVED REGION DOMAIN-CONTAINING PROTEIN"/>
    <property type="match status" value="1"/>
</dbReference>
<name>A0A3P6SF79_CYLGO</name>